<accession>A0A1M6RCG4</accession>
<gene>
    <name evidence="2" type="ORF">SAMN04487891_10229</name>
    <name evidence="3" type="ORF">SAMN05216293_0704</name>
</gene>
<evidence type="ECO:0000313" key="2">
    <source>
        <dbReference type="EMBL" id="SFB74802.1"/>
    </source>
</evidence>
<evidence type="ECO:0000313" key="3">
    <source>
        <dbReference type="EMBL" id="SHK30038.1"/>
    </source>
</evidence>
<name>A0A1M6RCG4_9FLAO</name>
<protein>
    <submittedName>
        <fullName evidence="3">Uncharacterized protein</fullName>
    </submittedName>
</protein>
<dbReference type="STRING" id="1055723.SAMN05216293_0704"/>
<dbReference type="RefSeq" id="WP_072876958.1">
    <property type="nucleotide sequence ID" value="NZ_FOKU01000002.1"/>
</dbReference>
<feature type="coiled-coil region" evidence="1">
    <location>
        <begin position="91"/>
        <end position="154"/>
    </location>
</feature>
<dbReference type="AlphaFoldDB" id="A0A1M6RCG4"/>
<dbReference type="EMBL" id="FRAT01000002">
    <property type="protein sequence ID" value="SHK30038.1"/>
    <property type="molecule type" value="Genomic_DNA"/>
</dbReference>
<evidence type="ECO:0000313" key="5">
    <source>
        <dbReference type="Proteomes" id="UP000198940"/>
    </source>
</evidence>
<dbReference type="Proteomes" id="UP000198940">
    <property type="component" value="Unassembled WGS sequence"/>
</dbReference>
<keyword evidence="1" id="KW-0175">Coiled coil</keyword>
<dbReference type="EMBL" id="FOKU01000002">
    <property type="protein sequence ID" value="SFB74802.1"/>
    <property type="molecule type" value="Genomic_DNA"/>
</dbReference>
<proteinExistence type="predicted"/>
<sequence>MNYKTRKISNLIFGLASVAMAIILFDGCKLPAEDKETINSDESNENLVEAKESLDEARKEYVLRYEAFKLESDNKIAENEKVIAELKAKAKMESNAAKRDFEKELAVLEQKNQSLKEKMSYYKDEGDDKWESFKMEFNQDIDSLGQALKDLTKNDTN</sequence>
<evidence type="ECO:0000313" key="4">
    <source>
        <dbReference type="Proteomes" id="UP000184031"/>
    </source>
</evidence>
<organism evidence="3 4">
    <name type="scientific">Flagellimonas taeanensis</name>
    <dbReference type="NCBI Taxonomy" id="1005926"/>
    <lineage>
        <taxon>Bacteria</taxon>
        <taxon>Pseudomonadati</taxon>
        <taxon>Bacteroidota</taxon>
        <taxon>Flavobacteriia</taxon>
        <taxon>Flavobacteriales</taxon>
        <taxon>Flavobacteriaceae</taxon>
        <taxon>Flagellimonas</taxon>
    </lineage>
</organism>
<keyword evidence="5" id="KW-1185">Reference proteome</keyword>
<dbReference type="OrthoDB" id="1122839at2"/>
<reference evidence="3 4" key="1">
    <citation type="submission" date="2016-11" db="EMBL/GenBank/DDBJ databases">
        <authorList>
            <person name="Varghese N."/>
            <person name="Submissions S."/>
        </authorList>
    </citation>
    <scope>NUCLEOTIDE SEQUENCE [LARGE SCALE GENOMIC DNA]</scope>
    <source>
        <strain evidence="3 4">CGMCC 1.12174</strain>
        <strain evidence="2 5">DSM 26351</strain>
    </source>
</reference>
<dbReference type="Proteomes" id="UP000184031">
    <property type="component" value="Unassembled WGS sequence"/>
</dbReference>
<evidence type="ECO:0000256" key="1">
    <source>
        <dbReference type="SAM" id="Coils"/>
    </source>
</evidence>
<comment type="caution">
    <text evidence="3">The sequence shown here is derived from an EMBL/GenBank/DDBJ whole genome shotgun (WGS) entry which is preliminary data.</text>
</comment>